<dbReference type="Pfam" id="PF03958">
    <property type="entry name" value="Secretin_N"/>
    <property type="match status" value="1"/>
</dbReference>
<evidence type="ECO:0000256" key="1">
    <source>
        <dbReference type="SAM" id="SignalP"/>
    </source>
</evidence>
<organism evidence="3 4">
    <name type="scientific">Marinobacter koreensis</name>
    <dbReference type="NCBI Taxonomy" id="335974"/>
    <lineage>
        <taxon>Bacteria</taxon>
        <taxon>Pseudomonadati</taxon>
        <taxon>Pseudomonadota</taxon>
        <taxon>Gammaproteobacteria</taxon>
        <taxon>Pseudomonadales</taxon>
        <taxon>Marinobacteraceae</taxon>
        <taxon>Marinobacter</taxon>
    </lineage>
</organism>
<proteinExistence type="predicted"/>
<accession>A0ABW0RKU7</accession>
<reference evidence="4" key="1">
    <citation type="journal article" date="2019" name="Int. J. Syst. Evol. Microbiol.">
        <title>The Global Catalogue of Microorganisms (GCM) 10K type strain sequencing project: providing services to taxonomists for standard genome sequencing and annotation.</title>
        <authorList>
            <consortium name="The Broad Institute Genomics Platform"/>
            <consortium name="The Broad Institute Genome Sequencing Center for Infectious Disease"/>
            <person name="Wu L."/>
            <person name="Ma J."/>
        </authorList>
    </citation>
    <scope>NUCLEOTIDE SEQUENCE [LARGE SCALE GENOMIC DNA]</scope>
    <source>
        <strain evidence="4">CGMCC 4.1799</strain>
    </source>
</reference>
<comment type="caution">
    <text evidence="3">The sequence shown here is derived from an EMBL/GenBank/DDBJ whole genome shotgun (WGS) entry which is preliminary data.</text>
</comment>
<keyword evidence="4" id="KW-1185">Reference proteome</keyword>
<dbReference type="RefSeq" id="WP_248155681.1">
    <property type="nucleotide sequence ID" value="NZ_JAKZAJ010000002.1"/>
</dbReference>
<name>A0ABW0RKU7_9GAMM</name>
<feature type="signal peptide" evidence="1">
    <location>
        <begin position="1"/>
        <end position="30"/>
    </location>
</feature>
<dbReference type="EMBL" id="JBHSNL010000001">
    <property type="protein sequence ID" value="MFC5545156.1"/>
    <property type="molecule type" value="Genomic_DNA"/>
</dbReference>
<feature type="chain" id="PRO_5047421799" evidence="1">
    <location>
        <begin position="31"/>
        <end position="265"/>
    </location>
</feature>
<dbReference type="InterPro" id="IPR038591">
    <property type="entry name" value="NolW-like_sf"/>
</dbReference>
<evidence type="ECO:0000313" key="4">
    <source>
        <dbReference type="Proteomes" id="UP001596055"/>
    </source>
</evidence>
<dbReference type="InterPro" id="IPR005644">
    <property type="entry name" value="NolW-like"/>
</dbReference>
<gene>
    <name evidence="3" type="ORF">ACFPQA_08845</name>
</gene>
<evidence type="ECO:0000313" key="3">
    <source>
        <dbReference type="EMBL" id="MFC5545156.1"/>
    </source>
</evidence>
<dbReference type="Gene3D" id="3.30.1370.120">
    <property type="match status" value="1"/>
</dbReference>
<keyword evidence="1" id="KW-0732">Signal</keyword>
<sequence length="265" mass="29103">MNRTAFPQLRLFLVLIMTVPLWLVATSAQAQTETRVYQLTARTGEDVATQIRDLYQDSQITVTARGQQLVVRGEPRLLDEIGTLVQSLDVAPAQIRITVRTREDIGGKQSGGGVSGNDKSLRIEAQNKVISTANQAERTVIVQDGQTAQITSGQVRTLPFAIRGGRNPATILEQVKTHSGFLVSPQVISDQTVELNIVSFEEDPAQIQGYETEALLTIRRVEPGHWVSLGSVGTHTETDSSNITYTVKSNQSRSRIVDVKVDILR</sequence>
<protein>
    <submittedName>
        <fullName evidence="3">Secretin N-terminal domain-containing protein</fullName>
    </submittedName>
</protein>
<feature type="domain" description="NolW-like" evidence="2">
    <location>
        <begin position="34"/>
        <end position="94"/>
    </location>
</feature>
<evidence type="ECO:0000259" key="2">
    <source>
        <dbReference type="Pfam" id="PF03958"/>
    </source>
</evidence>
<dbReference type="Proteomes" id="UP001596055">
    <property type="component" value="Unassembled WGS sequence"/>
</dbReference>